<sequence length="50" mass="5577">MKHNKNDNICGGNACPDDLEIPNGKSVASQELEEKELLSSAMSSYYLLYR</sequence>
<dbReference type="Proteomes" id="UP000192738">
    <property type="component" value="Unassembled WGS sequence"/>
</dbReference>
<organism evidence="1 2">
    <name type="scientific">Sporomusa malonica</name>
    <dbReference type="NCBI Taxonomy" id="112901"/>
    <lineage>
        <taxon>Bacteria</taxon>
        <taxon>Bacillati</taxon>
        <taxon>Bacillota</taxon>
        <taxon>Negativicutes</taxon>
        <taxon>Selenomonadales</taxon>
        <taxon>Sporomusaceae</taxon>
        <taxon>Sporomusa</taxon>
    </lineage>
</organism>
<proteinExistence type="predicted"/>
<dbReference type="EMBL" id="FWXI01000009">
    <property type="protein sequence ID" value="SMC80342.1"/>
    <property type="molecule type" value="Genomic_DNA"/>
</dbReference>
<dbReference type="RefSeq" id="WP_176215501.1">
    <property type="nucleotide sequence ID" value="NZ_CP155572.1"/>
</dbReference>
<accession>A0A1W2C643</accession>
<keyword evidence="2" id="KW-1185">Reference proteome</keyword>
<dbReference type="AlphaFoldDB" id="A0A1W2C643"/>
<protein>
    <submittedName>
        <fullName evidence="1">Uncharacterized protein</fullName>
    </submittedName>
</protein>
<evidence type="ECO:0000313" key="2">
    <source>
        <dbReference type="Proteomes" id="UP000192738"/>
    </source>
</evidence>
<reference evidence="1 2" key="1">
    <citation type="submission" date="2017-04" db="EMBL/GenBank/DDBJ databases">
        <authorList>
            <person name="Afonso C.L."/>
            <person name="Miller P.J."/>
            <person name="Scott M.A."/>
            <person name="Spackman E."/>
            <person name="Goraichik I."/>
            <person name="Dimitrov K.M."/>
            <person name="Suarez D.L."/>
            <person name="Swayne D.E."/>
        </authorList>
    </citation>
    <scope>NUCLEOTIDE SEQUENCE [LARGE SCALE GENOMIC DNA]</scope>
    <source>
        <strain evidence="1 2">DSM 5090</strain>
    </source>
</reference>
<evidence type="ECO:0000313" key="1">
    <source>
        <dbReference type="EMBL" id="SMC80342.1"/>
    </source>
</evidence>
<name>A0A1W2C643_9FIRM</name>
<gene>
    <name evidence="1" type="ORF">SAMN04488500_109145</name>
</gene>